<evidence type="ECO:0000313" key="6">
    <source>
        <dbReference type="EMBL" id="MFB9754545.1"/>
    </source>
</evidence>
<gene>
    <name evidence="6" type="ORF">ACFFNY_23500</name>
</gene>
<dbReference type="RefSeq" id="WP_344909134.1">
    <property type="nucleotide sequence ID" value="NZ_BAAAYO010000008.1"/>
</dbReference>
<dbReference type="Pfam" id="PF25275">
    <property type="entry name" value="Golvesin_C"/>
    <property type="match status" value="1"/>
</dbReference>
<feature type="domain" description="Golvesin/Xly CBD-like" evidence="5">
    <location>
        <begin position="805"/>
        <end position="932"/>
    </location>
</feature>
<feature type="region of interest" description="Disordered" evidence="1">
    <location>
        <begin position="1115"/>
        <end position="1144"/>
    </location>
</feature>
<dbReference type="InterPro" id="IPR012334">
    <property type="entry name" value="Pectin_lyas_fold"/>
</dbReference>
<feature type="domain" description="Right handed beta helix" evidence="4">
    <location>
        <begin position="590"/>
        <end position="777"/>
    </location>
</feature>
<evidence type="ECO:0000259" key="3">
    <source>
        <dbReference type="Pfam" id="PF12708"/>
    </source>
</evidence>
<evidence type="ECO:0000256" key="2">
    <source>
        <dbReference type="SAM" id="Phobius"/>
    </source>
</evidence>
<feature type="domain" description="Rhamnogalacturonase A/B/Epimerase-like pectate lyase" evidence="3">
    <location>
        <begin position="69"/>
        <end position="114"/>
    </location>
</feature>
<proteinExistence type="predicted"/>
<reference evidence="6 7" key="1">
    <citation type="submission" date="2024-09" db="EMBL/GenBank/DDBJ databases">
        <authorList>
            <person name="Sun Q."/>
            <person name="Mori K."/>
        </authorList>
    </citation>
    <scope>NUCLEOTIDE SEQUENCE [LARGE SCALE GENOMIC DNA]</scope>
    <source>
        <strain evidence="6 7">JCM 12520</strain>
    </source>
</reference>
<keyword evidence="2" id="KW-0472">Membrane</keyword>
<feature type="transmembrane region" description="Helical" evidence="2">
    <location>
        <begin position="21"/>
        <end position="40"/>
    </location>
</feature>
<accession>A0ABV5W1U9</accession>
<evidence type="ECO:0000259" key="4">
    <source>
        <dbReference type="Pfam" id="PF13229"/>
    </source>
</evidence>
<dbReference type="InterPro" id="IPR033803">
    <property type="entry name" value="CBD-like_Golvesin-Xly"/>
</dbReference>
<dbReference type="Gene3D" id="2.160.20.10">
    <property type="entry name" value="Single-stranded right-handed beta-helix, Pectin lyase-like"/>
    <property type="match status" value="3"/>
</dbReference>
<dbReference type="Proteomes" id="UP001589619">
    <property type="component" value="Unassembled WGS sequence"/>
</dbReference>
<dbReference type="SMART" id="SM00710">
    <property type="entry name" value="PbH1"/>
    <property type="match status" value="7"/>
</dbReference>
<dbReference type="Pfam" id="PF12708">
    <property type="entry name" value="Pect-lyase_RHGA_epim"/>
    <property type="match status" value="1"/>
</dbReference>
<comment type="caution">
    <text evidence="6">The sequence shown here is derived from an EMBL/GenBank/DDBJ whole genome shotgun (WGS) entry which is preliminary data.</text>
</comment>
<dbReference type="InterPro" id="IPR011050">
    <property type="entry name" value="Pectin_lyase_fold/virulence"/>
</dbReference>
<dbReference type="SUPFAM" id="SSF51126">
    <property type="entry name" value="Pectin lyase-like"/>
    <property type="match status" value="2"/>
</dbReference>
<name>A0ABV5W1U9_9BACL</name>
<organism evidence="6 7">
    <name type="scientific">Paenibacillus hodogayensis</name>
    <dbReference type="NCBI Taxonomy" id="279208"/>
    <lineage>
        <taxon>Bacteria</taxon>
        <taxon>Bacillati</taxon>
        <taxon>Bacillota</taxon>
        <taxon>Bacilli</taxon>
        <taxon>Bacillales</taxon>
        <taxon>Paenibacillaceae</taxon>
        <taxon>Paenibacillus</taxon>
    </lineage>
</organism>
<dbReference type="Pfam" id="PF13229">
    <property type="entry name" value="Beta_helix"/>
    <property type="match status" value="1"/>
</dbReference>
<dbReference type="InterPro" id="IPR024535">
    <property type="entry name" value="RHGA/B-epi-like_pectate_lyase"/>
</dbReference>
<evidence type="ECO:0000256" key="1">
    <source>
        <dbReference type="SAM" id="MobiDB-lite"/>
    </source>
</evidence>
<keyword evidence="7" id="KW-1185">Reference proteome</keyword>
<dbReference type="InterPro" id="IPR006626">
    <property type="entry name" value="PbH1"/>
</dbReference>
<dbReference type="InterPro" id="IPR039448">
    <property type="entry name" value="Beta_helix"/>
</dbReference>
<evidence type="ECO:0000259" key="5">
    <source>
        <dbReference type="Pfam" id="PF25275"/>
    </source>
</evidence>
<protein>
    <submittedName>
        <fullName evidence="6">Right-handed parallel beta-helix repeat-containing protein</fullName>
    </submittedName>
</protein>
<keyword evidence="2" id="KW-1133">Transmembrane helix</keyword>
<dbReference type="EMBL" id="JBHMAG010000016">
    <property type="protein sequence ID" value="MFB9754545.1"/>
    <property type="molecule type" value="Genomic_DNA"/>
</dbReference>
<evidence type="ECO:0000313" key="7">
    <source>
        <dbReference type="Proteomes" id="UP001589619"/>
    </source>
</evidence>
<sequence length="1144" mass="124153">MISSINDDKKYIAVERVPNMRARFIHIAVLLLLIVAWSGYEAEAAGEGWVNGMAEVMGHTRTYAQDLRVEDFGAVPDDGIDDTRAIREAMLNASAIPGGARVLFSPGTYEISPPDDVWTFEEEADLSAWPASGAVADAVSGEVRQLTAGQQAVHIDSLQHLGLDAGKYKKAVIRMQNLTAATAGKLYWITDADPVWDNTKSISFTMTPGDAHFTDYLLDTGDNGSWKGVIRQLRFQLGEGSAPGDFMLERIQLQAATPKDRLMYYYSLLFDNLSGVDVVGNGTTLLSTDPIGGVFRCRKCNDISFTGITFDYLQAPFVQGKVTAIDRVNGTFDYVPDSGYSLLDDPRFVHVPRLWGTVRDPDNPYWMKPTARDYTVVQSWNRLDPQTYRLTVPSNMISRLGPGELEAGDTFVLITRDHGNNIFRVEDSQDFAVQDSTVYTSPGTTVLAYYSDEIAINQLQVIRKPGSDRMITTNADGIHVQASRTGPVIENSVFEGMLDDAINIYSLPIVISRVISDTEVEVTVGRLPRTGDLMQAFDPVNGVIKGTAAILSVQPVSGLANRATIVWDRPVPNLKAGTDHKTADTLYNLNNSGSGFAIKNNIFRDSRRYGAFIKSGDGVIEGNRFYDLGGSAIAINNDPDYPEGPIPGNIRIADNEADRVAYLKMHNNNAYNAAILIRSQKLGSALSNEPNIGNISVENNRILHPPRHGIYIGGVKDATLIGNQIEATGSDPVYTGVMTGMTIESSRYINVNQTTIVDPRPELTAGIRIAGTSSHNSAGQVNAMLNPGVPSVLDQSSIVLTPQAVVINTTSSGYTEEAGTWDLSGLKGYNGGATRYSFSANAAARWTPALQSGHYRVLLYRVVHSNSDPNSQIEIVHQGGSKIRTVDYTAGASGWTDLGVYEFSGGTSEYVRLSRLTSQTATALRTDAVAFEPLQLSTALLESPEQALPQYSETMLQISGMLEYDRPADLSGAQITYVSSSPSVAEFVYGPTVGTAVYGRVIARSPGTAEIKAVMTIAGVTKESNRVTVEVVPVPISLQFNGVPSEMQPHKQRRITVTAMYSDGLERVVSGSLSLTSSNPEEAEVDSNGLLRRGILEPQRFQPHSETSRLMTLVVPSNRSTEPGPPPWANGPKSVKYPKSAVIE</sequence>
<keyword evidence="2" id="KW-0812">Transmembrane</keyword>